<evidence type="ECO:0000256" key="3">
    <source>
        <dbReference type="ARBA" id="ARBA00022801"/>
    </source>
</evidence>
<dbReference type="GO" id="GO:0008236">
    <property type="term" value="F:serine-type peptidase activity"/>
    <property type="evidence" value="ECO:0007669"/>
    <property type="project" value="UniProtKB-KW"/>
</dbReference>
<dbReference type="OrthoDB" id="45421at2759"/>
<evidence type="ECO:0000313" key="6">
    <source>
        <dbReference type="EMBL" id="KAA8542463.1"/>
    </source>
</evidence>
<protein>
    <submittedName>
        <fullName evidence="6">Uncharacterized protein</fullName>
    </submittedName>
</protein>
<dbReference type="PANTHER" id="PTHR33209:SF1">
    <property type="entry name" value="PEPTIDASE S49 DOMAIN-CONTAINING PROTEIN"/>
    <property type="match status" value="1"/>
</dbReference>
<gene>
    <name evidence="6" type="ORF">F0562_023401</name>
</gene>
<keyword evidence="2" id="KW-0645">Protease</keyword>
<evidence type="ECO:0000256" key="5">
    <source>
        <dbReference type="SAM" id="MobiDB-lite"/>
    </source>
</evidence>
<feature type="compositionally biased region" description="Polar residues" evidence="5">
    <location>
        <begin position="1"/>
        <end position="22"/>
    </location>
</feature>
<keyword evidence="7" id="KW-1185">Reference proteome</keyword>
<dbReference type="EMBL" id="CM018035">
    <property type="protein sequence ID" value="KAA8542463.1"/>
    <property type="molecule type" value="Genomic_DNA"/>
</dbReference>
<evidence type="ECO:0000256" key="2">
    <source>
        <dbReference type="ARBA" id="ARBA00022670"/>
    </source>
</evidence>
<reference evidence="6 7" key="1">
    <citation type="submission" date="2019-09" db="EMBL/GenBank/DDBJ databases">
        <title>A chromosome-level genome assembly of the Chinese tupelo Nyssa sinensis.</title>
        <authorList>
            <person name="Yang X."/>
            <person name="Kang M."/>
            <person name="Yang Y."/>
            <person name="Xiong H."/>
            <person name="Wang M."/>
            <person name="Zhang Z."/>
            <person name="Wang Z."/>
            <person name="Wu H."/>
            <person name="Ma T."/>
            <person name="Liu J."/>
            <person name="Xi Z."/>
        </authorList>
    </citation>
    <scope>NUCLEOTIDE SEQUENCE [LARGE SCALE GENOMIC DNA]</scope>
    <source>
        <strain evidence="6">J267</strain>
        <tissue evidence="6">Leaf</tissue>
    </source>
</reference>
<dbReference type="PANTHER" id="PTHR33209">
    <property type="entry name" value="PROTEASE 4"/>
    <property type="match status" value="1"/>
</dbReference>
<feature type="region of interest" description="Disordered" evidence="5">
    <location>
        <begin position="1"/>
        <end position="24"/>
    </location>
</feature>
<evidence type="ECO:0000256" key="4">
    <source>
        <dbReference type="ARBA" id="ARBA00022825"/>
    </source>
</evidence>
<keyword evidence="3" id="KW-0378">Hydrolase</keyword>
<evidence type="ECO:0000256" key="1">
    <source>
        <dbReference type="ARBA" id="ARBA00008683"/>
    </source>
</evidence>
<dbReference type="GO" id="GO:0006508">
    <property type="term" value="P:proteolysis"/>
    <property type="evidence" value="ECO:0007669"/>
    <property type="project" value="UniProtKB-KW"/>
</dbReference>
<evidence type="ECO:0000313" key="7">
    <source>
        <dbReference type="Proteomes" id="UP000325577"/>
    </source>
</evidence>
<comment type="similarity">
    <text evidence="1">Belongs to the peptidase S49 family.</text>
</comment>
<sequence>MTMSCPPSTMAQVPSSGNQPLQNVGKAAYHPPLLDPAELREPCALGSIGVVTASQKSLIWGKLYEKIGFCKEIISRGRYAELTAAEQRPFRQIKAVAIAKQRANIPQDKQVTLVEMLRPSPTLPEILSDIVNSLVGVDIWNIETTATRLDSF</sequence>
<dbReference type="AlphaFoldDB" id="A0A5J5BGZ7"/>
<proteinExistence type="inferred from homology"/>
<name>A0A5J5BGZ7_9ASTE</name>
<accession>A0A5J5BGZ7</accession>
<keyword evidence="4" id="KW-0720">Serine protease</keyword>
<dbReference type="Proteomes" id="UP000325577">
    <property type="component" value="Linkage Group LG12"/>
</dbReference>
<organism evidence="6 7">
    <name type="scientific">Nyssa sinensis</name>
    <dbReference type="NCBI Taxonomy" id="561372"/>
    <lineage>
        <taxon>Eukaryota</taxon>
        <taxon>Viridiplantae</taxon>
        <taxon>Streptophyta</taxon>
        <taxon>Embryophyta</taxon>
        <taxon>Tracheophyta</taxon>
        <taxon>Spermatophyta</taxon>
        <taxon>Magnoliopsida</taxon>
        <taxon>eudicotyledons</taxon>
        <taxon>Gunneridae</taxon>
        <taxon>Pentapetalae</taxon>
        <taxon>asterids</taxon>
        <taxon>Cornales</taxon>
        <taxon>Nyssaceae</taxon>
        <taxon>Nyssa</taxon>
    </lineage>
</organism>